<name>A0ABR9J9Q0_9MICC</name>
<dbReference type="Gene3D" id="3.40.190.10">
    <property type="entry name" value="Periplasmic binding protein-like II"/>
    <property type="match status" value="2"/>
</dbReference>
<keyword evidence="3" id="KW-1185">Reference proteome</keyword>
<reference evidence="2 3" key="1">
    <citation type="submission" date="2020-10" db="EMBL/GenBank/DDBJ databases">
        <title>Sequencing the genomes of 1000 actinobacteria strains.</title>
        <authorList>
            <person name="Klenk H.-P."/>
        </authorList>
    </citation>
    <scope>NUCLEOTIDE SEQUENCE [LARGE SCALE GENOMIC DNA]</scope>
    <source>
        <strain evidence="2 3">DSM 15474</strain>
    </source>
</reference>
<dbReference type="InterPro" id="IPR006059">
    <property type="entry name" value="SBP"/>
</dbReference>
<evidence type="ECO:0000256" key="1">
    <source>
        <dbReference type="SAM" id="SignalP"/>
    </source>
</evidence>
<evidence type="ECO:0000313" key="2">
    <source>
        <dbReference type="EMBL" id="MBE1515713.1"/>
    </source>
</evidence>
<dbReference type="Proteomes" id="UP000636579">
    <property type="component" value="Unassembled WGS sequence"/>
</dbReference>
<sequence>MKKSRTIRGLAIGSIALLAVGCSSAQGESNADGPVELSFTWWGSDQRVANTEEVIAAFEEENPDITILPEYNDFRGYWDQLATRAAGGQSPDIMQMDLEYFREYAELGTLLELDEVDTSEIDDALLDQGFTEGGQFAVPTGFASVAVIANNEVFEQAGVELPDDTTWTWEDFESTAAEIQSSSDGVFGATTPFEPFAGVQAWLRQQDKELTTDEGEIGVQAQDLVEYFEHIQELDQAGALPPAEVIEEDRAAGADQSLIARGEMGMIFGYSNLFPVLSAEAGQELSLLRLPSPTGQAQDSGMWHRASMFLAAGANTEHPEEAQKFIDFFINSEASGLANLTDRGLPANTEVREAVVEELDGTEVEAAEFLNEIGNEISDASPVPPLGYGTVSETMHRYQSEVLFDRMSPEEAGEAAFAEIESNLG</sequence>
<feature type="signal peptide" evidence="1">
    <location>
        <begin position="1"/>
        <end position="25"/>
    </location>
</feature>
<feature type="chain" id="PRO_5046147759" evidence="1">
    <location>
        <begin position="26"/>
        <end position="425"/>
    </location>
</feature>
<proteinExistence type="predicted"/>
<dbReference type="PANTHER" id="PTHR43649">
    <property type="entry name" value="ARABINOSE-BINDING PROTEIN-RELATED"/>
    <property type="match status" value="1"/>
</dbReference>
<dbReference type="EMBL" id="JADBEE010000002">
    <property type="protein sequence ID" value="MBE1515713.1"/>
    <property type="molecule type" value="Genomic_DNA"/>
</dbReference>
<gene>
    <name evidence="2" type="ORF">H4W26_002505</name>
</gene>
<keyword evidence="2" id="KW-0762">Sugar transport</keyword>
<keyword evidence="1" id="KW-0732">Signal</keyword>
<organism evidence="2 3">
    <name type="scientific">Nesterenkonia halotolerans</name>
    <dbReference type="NCBI Taxonomy" id="225325"/>
    <lineage>
        <taxon>Bacteria</taxon>
        <taxon>Bacillati</taxon>
        <taxon>Actinomycetota</taxon>
        <taxon>Actinomycetes</taxon>
        <taxon>Micrococcales</taxon>
        <taxon>Micrococcaceae</taxon>
        <taxon>Nesterenkonia</taxon>
    </lineage>
</organism>
<dbReference type="RefSeq" id="WP_192592514.1">
    <property type="nucleotide sequence ID" value="NZ_JADBEE010000002.1"/>
</dbReference>
<dbReference type="Pfam" id="PF13416">
    <property type="entry name" value="SBP_bac_8"/>
    <property type="match status" value="1"/>
</dbReference>
<dbReference type="PANTHER" id="PTHR43649:SF11">
    <property type="entry name" value="ABC TRANSPORTER SUBSTRATE-BINDING PROTEIN YESO-RELATED"/>
    <property type="match status" value="1"/>
</dbReference>
<dbReference type="PROSITE" id="PS51257">
    <property type="entry name" value="PROKAR_LIPOPROTEIN"/>
    <property type="match status" value="1"/>
</dbReference>
<comment type="caution">
    <text evidence="2">The sequence shown here is derived from an EMBL/GenBank/DDBJ whole genome shotgun (WGS) entry which is preliminary data.</text>
</comment>
<keyword evidence="2" id="KW-0813">Transport</keyword>
<dbReference type="InterPro" id="IPR050490">
    <property type="entry name" value="Bact_solute-bd_prot1"/>
</dbReference>
<dbReference type="SUPFAM" id="SSF53850">
    <property type="entry name" value="Periplasmic binding protein-like II"/>
    <property type="match status" value="1"/>
</dbReference>
<protein>
    <submittedName>
        <fullName evidence="2">Multiple sugar transport system substrate-binding protein</fullName>
    </submittedName>
</protein>
<accession>A0ABR9J9Q0</accession>
<evidence type="ECO:0000313" key="3">
    <source>
        <dbReference type="Proteomes" id="UP000636579"/>
    </source>
</evidence>